<feature type="domain" description="ABC transporter" evidence="1">
    <location>
        <begin position="20"/>
        <end position="87"/>
    </location>
</feature>
<dbReference type="EMBL" id="JAATJH010000005">
    <property type="protein sequence ID" value="NJC27550.1"/>
    <property type="molecule type" value="Genomic_DNA"/>
</dbReference>
<gene>
    <name evidence="2" type="ORF">GGR27_003067</name>
</gene>
<dbReference type="Pfam" id="PF00005">
    <property type="entry name" value="ABC_tran"/>
    <property type="match status" value="1"/>
</dbReference>
<keyword evidence="3" id="KW-1185">Reference proteome</keyword>
<organism evidence="2 3">
    <name type="scientific">Neolewinella antarctica</name>
    <dbReference type="NCBI Taxonomy" id="442734"/>
    <lineage>
        <taxon>Bacteria</taxon>
        <taxon>Pseudomonadati</taxon>
        <taxon>Bacteroidota</taxon>
        <taxon>Saprospiria</taxon>
        <taxon>Saprospirales</taxon>
        <taxon>Lewinellaceae</taxon>
        <taxon>Neolewinella</taxon>
    </lineage>
</organism>
<dbReference type="InterPro" id="IPR003439">
    <property type="entry name" value="ABC_transporter-like_ATP-bd"/>
</dbReference>
<reference evidence="2 3" key="1">
    <citation type="submission" date="2020-03" db="EMBL/GenBank/DDBJ databases">
        <title>Genomic Encyclopedia of Type Strains, Phase IV (KMG-IV): sequencing the most valuable type-strain genomes for metagenomic binning, comparative biology and taxonomic classification.</title>
        <authorList>
            <person name="Goeker M."/>
        </authorList>
    </citation>
    <scope>NUCLEOTIDE SEQUENCE [LARGE SCALE GENOMIC DNA]</scope>
    <source>
        <strain evidence="2 3">DSM 105096</strain>
    </source>
</reference>
<proteinExistence type="predicted"/>
<dbReference type="SUPFAM" id="SSF52540">
    <property type="entry name" value="P-loop containing nucleoside triphosphate hydrolases"/>
    <property type="match status" value="1"/>
</dbReference>
<protein>
    <recommendedName>
        <fullName evidence="1">ABC transporter domain-containing protein</fullName>
    </recommendedName>
</protein>
<dbReference type="Proteomes" id="UP000770785">
    <property type="component" value="Unassembled WGS sequence"/>
</dbReference>
<sequence>MVLENIVVAFGDREVLAASTIRVEPTGVTVLLGRNGTGKSCAFKAIYGLYEQRDLIISFDGRVLRAPYTLPGLINYVPQEHCHPGWLTPDRMLELYGVDKDAFRAKYPMFAGMYTGQTSQYVVWHDAPPGGVGCPERRRPVHRPGRALLQHHARTQ</sequence>
<accession>A0ABX0XE16</accession>
<comment type="caution">
    <text evidence="2">The sequence shown here is derived from an EMBL/GenBank/DDBJ whole genome shotgun (WGS) entry which is preliminary data.</text>
</comment>
<dbReference type="Gene3D" id="3.40.50.300">
    <property type="entry name" value="P-loop containing nucleotide triphosphate hydrolases"/>
    <property type="match status" value="1"/>
</dbReference>
<evidence type="ECO:0000313" key="3">
    <source>
        <dbReference type="Proteomes" id="UP000770785"/>
    </source>
</evidence>
<evidence type="ECO:0000259" key="1">
    <source>
        <dbReference type="Pfam" id="PF00005"/>
    </source>
</evidence>
<dbReference type="RefSeq" id="WP_168038744.1">
    <property type="nucleotide sequence ID" value="NZ_JAATJH010000005.1"/>
</dbReference>
<name>A0ABX0XE16_9BACT</name>
<evidence type="ECO:0000313" key="2">
    <source>
        <dbReference type="EMBL" id="NJC27550.1"/>
    </source>
</evidence>
<dbReference type="InterPro" id="IPR027417">
    <property type="entry name" value="P-loop_NTPase"/>
</dbReference>